<organism evidence="1 2">
    <name type="scientific">Fischerella muscicola CCMEE 5323</name>
    <dbReference type="NCBI Taxonomy" id="2019572"/>
    <lineage>
        <taxon>Bacteria</taxon>
        <taxon>Bacillati</taxon>
        <taxon>Cyanobacteriota</taxon>
        <taxon>Cyanophyceae</taxon>
        <taxon>Nostocales</taxon>
        <taxon>Hapalosiphonaceae</taxon>
        <taxon>Fischerella</taxon>
    </lineage>
</organism>
<dbReference type="Proteomes" id="UP000235036">
    <property type="component" value="Unassembled WGS sequence"/>
</dbReference>
<reference evidence="1 2" key="1">
    <citation type="submission" date="2017-08" db="EMBL/GenBank/DDBJ databases">
        <title>Genomes of Fischerella (Mastigocladus) sp. strains.</title>
        <authorList>
            <person name="Miller S.R."/>
        </authorList>
    </citation>
    <scope>NUCLEOTIDE SEQUENCE [LARGE SCALE GENOMIC DNA]</scope>
    <source>
        <strain evidence="1 2">CCMEE 5323</strain>
    </source>
</reference>
<evidence type="ECO:0000313" key="1">
    <source>
        <dbReference type="EMBL" id="PLZ86886.1"/>
    </source>
</evidence>
<keyword evidence="2" id="KW-1185">Reference proteome</keyword>
<feature type="non-terminal residue" evidence="1">
    <location>
        <position position="1"/>
    </location>
</feature>
<protein>
    <submittedName>
        <fullName evidence="1">Uncharacterized protein</fullName>
    </submittedName>
</protein>
<name>A0A2N6JZM6_FISMU</name>
<sequence length="72" mass="8251">LFVGWMCQTASSMSRLLIRLLVKIELTPLNPPETGKSYSLPVSLKVGERLFLFLQEVYCFHPNNNQQPTINK</sequence>
<dbReference type="AlphaFoldDB" id="A0A2N6JZM6"/>
<gene>
    <name evidence="1" type="ORF">CEN44_18785</name>
</gene>
<accession>A0A2N6JZM6</accession>
<dbReference type="EMBL" id="NRQW01000435">
    <property type="protein sequence ID" value="PLZ86886.1"/>
    <property type="molecule type" value="Genomic_DNA"/>
</dbReference>
<proteinExistence type="predicted"/>
<comment type="caution">
    <text evidence="1">The sequence shown here is derived from an EMBL/GenBank/DDBJ whole genome shotgun (WGS) entry which is preliminary data.</text>
</comment>
<evidence type="ECO:0000313" key="2">
    <source>
        <dbReference type="Proteomes" id="UP000235036"/>
    </source>
</evidence>